<keyword evidence="10" id="KW-1133">Transmembrane helix</keyword>
<keyword evidence="7 9" id="KW-0904">Protein phosphatase</keyword>
<dbReference type="SMART" id="SM00331">
    <property type="entry name" value="PP2C_SIG"/>
    <property type="match status" value="1"/>
</dbReference>
<dbReference type="AlphaFoldDB" id="A0A7J0HEU8"/>
<dbReference type="PROSITE" id="PS01032">
    <property type="entry name" value="PPM_1"/>
    <property type="match status" value="1"/>
</dbReference>
<keyword evidence="10" id="KW-0812">Transmembrane</keyword>
<evidence type="ECO:0000256" key="10">
    <source>
        <dbReference type="SAM" id="Phobius"/>
    </source>
</evidence>
<dbReference type="GO" id="GO:0004722">
    <property type="term" value="F:protein serine/threonine phosphatase activity"/>
    <property type="evidence" value="ECO:0007669"/>
    <property type="project" value="UniProtKB-EC"/>
</dbReference>
<keyword evidence="5 9" id="KW-0378">Hydrolase</keyword>
<feature type="domain" description="PPM-type phosphatase" evidence="11">
    <location>
        <begin position="48"/>
        <end position="317"/>
    </location>
</feature>
<dbReference type="SUPFAM" id="SSF81606">
    <property type="entry name" value="PP2C-like"/>
    <property type="match status" value="1"/>
</dbReference>
<comment type="caution">
    <text evidence="12">The sequence shown here is derived from an EMBL/GenBank/DDBJ whole genome shotgun (WGS) entry which is preliminary data.</text>
</comment>
<dbReference type="GO" id="GO:0046872">
    <property type="term" value="F:metal ion binding"/>
    <property type="evidence" value="ECO:0007669"/>
    <property type="project" value="UniProtKB-KW"/>
</dbReference>
<evidence type="ECO:0000256" key="1">
    <source>
        <dbReference type="ARBA" id="ARBA00001936"/>
    </source>
</evidence>
<evidence type="ECO:0000256" key="2">
    <source>
        <dbReference type="ARBA" id="ARBA00001946"/>
    </source>
</evidence>
<protein>
    <recommendedName>
        <fullName evidence="3">protein-serine/threonine phosphatase</fullName>
        <ecNumber evidence="3">3.1.3.16</ecNumber>
    </recommendedName>
</protein>
<reference evidence="12 13" key="1">
    <citation type="submission" date="2019-07" db="EMBL/GenBank/DDBJ databases">
        <title>De Novo Assembly of kiwifruit Actinidia rufa.</title>
        <authorList>
            <person name="Sugita-Konishi S."/>
            <person name="Sato K."/>
            <person name="Mori E."/>
            <person name="Abe Y."/>
            <person name="Kisaki G."/>
            <person name="Hamano K."/>
            <person name="Suezawa K."/>
            <person name="Otani M."/>
            <person name="Fukuda T."/>
            <person name="Manabe T."/>
            <person name="Gomi K."/>
            <person name="Tabuchi M."/>
            <person name="Akimitsu K."/>
            <person name="Kataoka I."/>
        </authorList>
    </citation>
    <scope>NUCLEOTIDE SEQUENCE [LARGE SCALE GENOMIC DNA]</scope>
    <source>
        <strain evidence="13">cv. Fuchu</strain>
    </source>
</reference>
<proteinExistence type="inferred from homology"/>
<evidence type="ECO:0000313" key="13">
    <source>
        <dbReference type="Proteomes" id="UP000585474"/>
    </source>
</evidence>
<dbReference type="Gene3D" id="3.60.40.10">
    <property type="entry name" value="PPM-type phosphatase domain"/>
    <property type="match status" value="1"/>
</dbReference>
<dbReference type="CDD" id="cd00143">
    <property type="entry name" value="PP2Cc"/>
    <property type="match status" value="1"/>
</dbReference>
<dbReference type="PROSITE" id="PS51746">
    <property type="entry name" value="PPM_2"/>
    <property type="match status" value="1"/>
</dbReference>
<organism evidence="12 13">
    <name type="scientific">Actinidia rufa</name>
    <dbReference type="NCBI Taxonomy" id="165716"/>
    <lineage>
        <taxon>Eukaryota</taxon>
        <taxon>Viridiplantae</taxon>
        <taxon>Streptophyta</taxon>
        <taxon>Embryophyta</taxon>
        <taxon>Tracheophyta</taxon>
        <taxon>Spermatophyta</taxon>
        <taxon>Magnoliopsida</taxon>
        <taxon>eudicotyledons</taxon>
        <taxon>Gunneridae</taxon>
        <taxon>Pentapetalae</taxon>
        <taxon>asterids</taxon>
        <taxon>Ericales</taxon>
        <taxon>Actinidiaceae</taxon>
        <taxon>Actinidia</taxon>
    </lineage>
</organism>
<accession>A0A7J0HEU8</accession>
<dbReference type="PANTHER" id="PTHR47992">
    <property type="entry name" value="PROTEIN PHOSPHATASE"/>
    <property type="match status" value="1"/>
</dbReference>
<dbReference type="OrthoDB" id="10264738at2759"/>
<evidence type="ECO:0000256" key="4">
    <source>
        <dbReference type="ARBA" id="ARBA00022723"/>
    </source>
</evidence>
<dbReference type="InterPro" id="IPR036457">
    <property type="entry name" value="PPM-type-like_dom_sf"/>
</dbReference>
<dbReference type="Pfam" id="PF00481">
    <property type="entry name" value="PP2C"/>
    <property type="match status" value="1"/>
</dbReference>
<keyword evidence="10" id="KW-0472">Membrane</keyword>
<keyword evidence="4" id="KW-0479">Metal-binding</keyword>
<comment type="similarity">
    <text evidence="9">Belongs to the PP2C family.</text>
</comment>
<evidence type="ECO:0000256" key="8">
    <source>
        <dbReference type="ARBA" id="ARBA00023211"/>
    </source>
</evidence>
<evidence type="ECO:0000256" key="9">
    <source>
        <dbReference type="RuleBase" id="RU003465"/>
    </source>
</evidence>
<evidence type="ECO:0000313" key="12">
    <source>
        <dbReference type="EMBL" id="GFZ21646.1"/>
    </source>
</evidence>
<dbReference type="InterPro" id="IPR001932">
    <property type="entry name" value="PPM-type_phosphatase-like_dom"/>
</dbReference>
<dbReference type="EC" id="3.1.3.16" evidence="3"/>
<dbReference type="InterPro" id="IPR015655">
    <property type="entry name" value="PP2C"/>
</dbReference>
<keyword evidence="13" id="KW-1185">Reference proteome</keyword>
<keyword evidence="8" id="KW-0464">Manganese</keyword>
<name>A0A7J0HEU8_9ERIC</name>
<dbReference type="EMBL" id="BJWL01000029">
    <property type="protein sequence ID" value="GFZ21646.1"/>
    <property type="molecule type" value="Genomic_DNA"/>
</dbReference>
<dbReference type="SMART" id="SM00332">
    <property type="entry name" value="PP2Cc"/>
    <property type="match status" value="1"/>
</dbReference>
<evidence type="ECO:0000256" key="5">
    <source>
        <dbReference type="ARBA" id="ARBA00022801"/>
    </source>
</evidence>
<evidence type="ECO:0000256" key="3">
    <source>
        <dbReference type="ARBA" id="ARBA00013081"/>
    </source>
</evidence>
<evidence type="ECO:0000256" key="7">
    <source>
        <dbReference type="ARBA" id="ARBA00022912"/>
    </source>
</evidence>
<dbReference type="InterPro" id="IPR000222">
    <property type="entry name" value="PP2C_BS"/>
</dbReference>
<gene>
    <name evidence="12" type="ORF">Acr_29g0008080</name>
</gene>
<keyword evidence="6" id="KW-0460">Magnesium</keyword>
<comment type="cofactor">
    <cofactor evidence="1">
        <name>Mn(2+)</name>
        <dbReference type="ChEBI" id="CHEBI:29035"/>
    </cofactor>
</comment>
<feature type="transmembrane region" description="Helical" evidence="10">
    <location>
        <begin position="27"/>
        <end position="46"/>
    </location>
</feature>
<dbReference type="Proteomes" id="UP000585474">
    <property type="component" value="Unassembled WGS sequence"/>
</dbReference>
<evidence type="ECO:0000259" key="11">
    <source>
        <dbReference type="PROSITE" id="PS51746"/>
    </source>
</evidence>
<feature type="transmembrane region" description="Helical" evidence="10">
    <location>
        <begin position="67"/>
        <end position="89"/>
    </location>
</feature>
<comment type="cofactor">
    <cofactor evidence="2">
        <name>Mg(2+)</name>
        <dbReference type="ChEBI" id="CHEBI:18420"/>
    </cofactor>
</comment>
<evidence type="ECO:0000256" key="6">
    <source>
        <dbReference type="ARBA" id="ARBA00022842"/>
    </source>
</evidence>
<sequence>MVAETETLCQSLCVPKRIDKHSPSESVLFKLFLVILLRQCLFLAFVRVVTQTKDIGNPMKMNISASTIYLHTWAIYLGALLPGAFYGVFDGHGGSNAAAVYVKDNAMKLFFEDANLPQTSDVDDNFLEKLENRHRKAFLLADQALAGECSVPASCGTTALTALVLGGHLIVANAGDCRAVLCRKGVAIQISQDHRPSSSLERQRVEEVGGYIEDGFLNGDLAVTRALGDWYMKFPLGSSSPLISEPEIHQTLLTEDDEFLIVACDGIWDVMSNEDAVRLVRRALRRHNDPHRCAGELVNEALRLNTSDNLTAIVVCFASIYRESTSQRPRLRCCSLSEEARNRLRSLLEGN</sequence>